<evidence type="ECO:0000313" key="1">
    <source>
        <dbReference type="EMBL" id="KAK0585575.1"/>
    </source>
</evidence>
<gene>
    <name evidence="1" type="ORF">LWI29_030718</name>
</gene>
<accession>A0AA39S7Q8</accession>
<proteinExistence type="predicted"/>
<sequence length="99" mass="11169">MSCDESTHWHASGVGTFCQISSQLTWLRINHVMTRRLSFGVNGSYYKKIADFVDSSGYFLLIVFDVDQLMNKLWTSVPKLAFEGILCGTHLFGIFVAVN</sequence>
<name>A0AA39S7Q8_ACESA</name>
<dbReference type="EMBL" id="JAUESC010000383">
    <property type="protein sequence ID" value="KAK0585575.1"/>
    <property type="molecule type" value="Genomic_DNA"/>
</dbReference>
<reference evidence="1" key="2">
    <citation type="submission" date="2023-06" db="EMBL/GenBank/DDBJ databases">
        <authorList>
            <person name="Swenson N.G."/>
            <person name="Wegrzyn J.L."/>
            <person name="Mcevoy S.L."/>
        </authorList>
    </citation>
    <scope>NUCLEOTIDE SEQUENCE</scope>
    <source>
        <strain evidence="1">NS2018</strain>
        <tissue evidence="1">Leaf</tissue>
    </source>
</reference>
<dbReference type="AlphaFoldDB" id="A0AA39S7Q8"/>
<protein>
    <submittedName>
        <fullName evidence="1">Uncharacterized protein</fullName>
    </submittedName>
</protein>
<organism evidence="1 2">
    <name type="scientific">Acer saccharum</name>
    <name type="common">Sugar maple</name>
    <dbReference type="NCBI Taxonomy" id="4024"/>
    <lineage>
        <taxon>Eukaryota</taxon>
        <taxon>Viridiplantae</taxon>
        <taxon>Streptophyta</taxon>
        <taxon>Embryophyta</taxon>
        <taxon>Tracheophyta</taxon>
        <taxon>Spermatophyta</taxon>
        <taxon>Magnoliopsida</taxon>
        <taxon>eudicotyledons</taxon>
        <taxon>Gunneridae</taxon>
        <taxon>Pentapetalae</taxon>
        <taxon>rosids</taxon>
        <taxon>malvids</taxon>
        <taxon>Sapindales</taxon>
        <taxon>Sapindaceae</taxon>
        <taxon>Hippocastanoideae</taxon>
        <taxon>Acereae</taxon>
        <taxon>Acer</taxon>
    </lineage>
</organism>
<comment type="caution">
    <text evidence="1">The sequence shown here is derived from an EMBL/GenBank/DDBJ whole genome shotgun (WGS) entry which is preliminary data.</text>
</comment>
<evidence type="ECO:0000313" key="2">
    <source>
        <dbReference type="Proteomes" id="UP001168877"/>
    </source>
</evidence>
<keyword evidence="2" id="KW-1185">Reference proteome</keyword>
<reference evidence="1" key="1">
    <citation type="journal article" date="2022" name="Plant J.">
        <title>Strategies of tolerance reflected in two North American maple genomes.</title>
        <authorList>
            <person name="McEvoy S.L."/>
            <person name="Sezen U.U."/>
            <person name="Trouern-Trend A."/>
            <person name="McMahon S.M."/>
            <person name="Schaberg P.G."/>
            <person name="Yang J."/>
            <person name="Wegrzyn J.L."/>
            <person name="Swenson N.G."/>
        </authorList>
    </citation>
    <scope>NUCLEOTIDE SEQUENCE</scope>
    <source>
        <strain evidence="1">NS2018</strain>
    </source>
</reference>
<dbReference type="Proteomes" id="UP001168877">
    <property type="component" value="Unassembled WGS sequence"/>
</dbReference>